<dbReference type="SUPFAM" id="SSF52172">
    <property type="entry name" value="CheY-like"/>
    <property type="match status" value="1"/>
</dbReference>
<protein>
    <recommendedName>
        <fullName evidence="3">Response regulatory domain-containing protein</fullName>
    </recommendedName>
</protein>
<keyword evidence="1 2" id="KW-0597">Phosphoprotein</keyword>
<dbReference type="Proteomes" id="UP001144323">
    <property type="component" value="Unassembled WGS sequence"/>
</dbReference>
<keyword evidence="5" id="KW-1185">Reference proteome</keyword>
<evidence type="ECO:0000313" key="4">
    <source>
        <dbReference type="EMBL" id="GLI94945.1"/>
    </source>
</evidence>
<feature type="domain" description="Response regulatory" evidence="3">
    <location>
        <begin position="1"/>
        <end position="102"/>
    </location>
</feature>
<dbReference type="EMBL" id="BSEC01000001">
    <property type="protein sequence ID" value="GLI94945.1"/>
    <property type="molecule type" value="Genomic_DNA"/>
</dbReference>
<feature type="modified residue" description="4-aspartylphosphate" evidence="2">
    <location>
        <position position="35"/>
    </location>
</feature>
<proteinExistence type="predicted"/>
<comment type="caution">
    <text evidence="4">The sequence shown here is derived from an EMBL/GenBank/DDBJ whole genome shotgun (WGS) entry which is preliminary data.</text>
</comment>
<dbReference type="PROSITE" id="PS50110">
    <property type="entry name" value="RESPONSE_REGULATORY"/>
    <property type="match status" value="1"/>
</dbReference>
<name>A0A9W6GY07_9HYPH</name>
<dbReference type="PANTHER" id="PTHR45339:SF6">
    <property type="entry name" value="SENSORY HISTIDINE PROTEIN KINASE"/>
    <property type="match status" value="1"/>
</dbReference>
<dbReference type="InterPro" id="IPR011006">
    <property type="entry name" value="CheY-like_superfamily"/>
</dbReference>
<evidence type="ECO:0000256" key="1">
    <source>
        <dbReference type="ARBA" id="ARBA00022553"/>
    </source>
</evidence>
<dbReference type="Pfam" id="PF00072">
    <property type="entry name" value="Response_reg"/>
    <property type="match status" value="1"/>
</dbReference>
<dbReference type="AlphaFoldDB" id="A0A9W6GY07"/>
<dbReference type="SMART" id="SM00448">
    <property type="entry name" value="REC"/>
    <property type="match status" value="1"/>
</dbReference>
<dbReference type="PANTHER" id="PTHR45339">
    <property type="entry name" value="HYBRID SIGNAL TRANSDUCTION HISTIDINE KINASE J"/>
    <property type="match status" value="1"/>
</dbReference>
<sequence>MLSAEGAQATTAVDGRQALQYLRTQPGAFDVILMDVQMPVMDGISATRAIRTELGLNHVAIIALTAGVLPLQRQQARDAGCNDFIPKPVDREQLVLALARFVATPNTE</sequence>
<evidence type="ECO:0000256" key="2">
    <source>
        <dbReference type="PROSITE-ProRule" id="PRU00169"/>
    </source>
</evidence>
<accession>A0A9W6GY07</accession>
<evidence type="ECO:0000313" key="5">
    <source>
        <dbReference type="Proteomes" id="UP001144323"/>
    </source>
</evidence>
<reference evidence="4" key="1">
    <citation type="journal article" date="2023" name="Int. J. Syst. Evol. Microbiol.">
        <title>Methylocystis iwaonis sp. nov., a type II methane-oxidizing bacterium from surface soil of a rice paddy field in Japan, and emended description of the genus Methylocystis (ex Whittenbury et al. 1970) Bowman et al. 1993.</title>
        <authorList>
            <person name="Kaise H."/>
            <person name="Sawadogo J.B."/>
            <person name="Alam M.S."/>
            <person name="Ueno C."/>
            <person name="Dianou D."/>
            <person name="Shinjo R."/>
            <person name="Asakawa S."/>
        </authorList>
    </citation>
    <scope>NUCLEOTIDE SEQUENCE</scope>
    <source>
        <strain evidence="4">LMG27198</strain>
    </source>
</reference>
<dbReference type="CDD" id="cd17546">
    <property type="entry name" value="REC_hyHK_CKI1_RcsC-like"/>
    <property type="match status" value="1"/>
</dbReference>
<organism evidence="4 5">
    <name type="scientific">Methylocystis echinoides</name>
    <dbReference type="NCBI Taxonomy" id="29468"/>
    <lineage>
        <taxon>Bacteria</taxon>
        <taxon>Pseudomonadati</taxon>
        <taxon>Pseudomonadota</taxon>
        <taxon>Alphaproteobacteria</taxon>
        <taxon>Hyphomicrobiales</taxon>
        <taxon>Methylocystaceae</taxon>
        <taxon>Methylocystis</taxon>
    </lineage>
</organism>
<gene>
    <name evidence="4" type="ORF">LMG27198_39370</name>
</gene>
<evidence type="ECO:0000259" key="3">
    <source>
        <dbReference type="PROSITE" id="PS50110"/>
    </source>
</evidence>
<dbReference type="Gene3D" id="3.40.50.2300">
    <property type="match status" value="1"/>
</dbReference>
<dbReference type="InterPro" id="IPR001789">
    <property type="entry name" value="Sig_transdc_resp-reg_receiver"/>
</dbReference>
<dbReference type="GO" id="GO:0000160">
    <property type="term" value="P:phosphorelay signal transduction system"/>
    <property type="evidence" value="ECO:0007669"/>
    <property type="project" value="InterPro"/>
</dbReference>